<dbReference type="RefSeq" id="XP_045272261.1">
    <property type="nucleotide sequence ID" value="XM_045416559.1"/>
</dbReference>
<gene>
    <name evidence="2" type="ORF">BDCG_01051</name>
</gene>
<organism evidence="2 3">
    <name type="scientific">Ajellomyces dermatitidis (strain ER-3 / ATCC MYA-2586)</name>
    <name type="common">Blastomyces dermatitidis</name>
    <dbReference type="NCBI Taxonomy" id="559297"/>
    <lineage>
        <taxon>Eukaryota</taxon>
        <taxon>Fungi</taxon>
        <taxon>Dikarya</taxon>
        <taxon>Ascomycota</taxon>
        <taxon>Pezizomycotina</taxon>
        <taxon>Eurotiomycetes</taxon>
        <taxon>Eurotiomycetidae</taxon>
        <taxon>Onygenales</taxon>
        <taxon>Ajellomycetaceae</taxon>
        <taxon>Blastomyces</taxon>
    </lineage>
</organism>
<evidence type="ECO:0000313" key="2">
    <source>
        <dbReference type="EMBL" id="EEQ84246.2"/>
    </source>
</evidence>
<dbReference type="EMBL" id="EQ999973">
    <property type="protein sequence ID" value="EEQ84246.2"/>
    <property type="molecule type" value="Genomic_DNA"/>
</dbReference>
<name>A0ABM9YFN4_AJEDR</name>
<evidence type="ECO:0000313" key="3">
    <source>
        <dbReference type="Proteomes" id="UP000002039"/>
    </source>
</evidence>
<reference evidence="3" key="1">
    <citation type="journal article" date="2015" name="PLoS Genet.">
        <title>The dynamic genome and transcriptome of the human fungal pathogen Blastomyces and close relative Emmonsia.</title>
        <authorList>
            <person name="Munoz J.F."/>
            <person name="Gauthier G.M."/>
            <person name="Desjardins C.A."/>
            <person name="Gallo J.E."/>
            <person name="Holder J."/>
            <person name="Sullivan T.D."/>
            <person name="Marty A.J."/>
            <person name="Carmen J.C."/>
            <person name="Chen Z."/>
            <person name="Ding L."/>
            <person name="Gujja S."/>
            <person name="Magrini V."/>
            <person name="Misas E."/>
            <person name="Mitreva M."/>
            <person name="Priest M."/>
            <person name="Saif S."/>
            <person name="Whiston E.A."/>
            <person name="Young S."/>
            <person name="Zeng Q."/>
            <person name="Goldman W.E."/>
            <person name="Mardis E.R."/>
            <person name="Taylor J.W."/>
            <person name="McEwen J.G."/>
            <person name="Clay O.K."/>
            <person name="Klein B.S."/>
            <person name="Cuomo C.A."/>
        </authorList>
    </citation>
    <scope>NUCLEOTIDE SEQUENCE [LARGE SCALE GENOMIC DNA]</scope>
    <source>
        <strain evidence="3">ER-3 / ATCC MYA-2586</strain>
    </source>
</reference>
<feature type="region of interest" description="Disordered" evidence="1">
    <location>
        <begin position="99"/>
        <end position="145"/>
    </location>
</feature>
<dbReference type="Proteomes" id="UP000002039">
    <property type="component" value="Unassembled WGS sequence"/>
</dbReference>
<keyword evidence="3" id="KW-1185">Reference proteome</keyword>
<dbReference type="GeneID" id="69023710"/>
<evidence type="ECO:0000256" key="1">
    <source>
        <dbReference type="SAM" id="MobiDB-lite"/>
    </source>
</evidence>
<feature type="compositionally biased region" description="Low complexity" evidence="1">
    <location>
        <begin position="102"/>
        <end position="116"/>
    </location>
</feature>
<accession>A0ABM9YFN4</accession>
<proteinExistence type="predicted"/>
<sequence length="165" mass="17624">MLMLMTRELKRSPGKAEELLRTQSARWGRGQELCCSSPGVLPPIISGVRAQGCSVSNTARLGQRGDFSGLRQPLLEKGKSVILVQGLTQINYGAKGLKRANPAASAGPGPGLSHGSDPPVNPNSKPPVRHQPPGHESHQRRTSRAWCSACRAGRTPDQCQDMALT</sequence>
<protein>
    <submittedName>
        <fullName evidence="2">Uncharacterized protein</fullName>
    </submittedName>
</protein>